<dbReference type="EMBL" id="JAADYS010000906">
    <property type="protein sequence ID" value="KAF4466248.1"/>
    <property type="molecule type" value="Genomic_DNA"/>
</dbReference>
<feature type="compositionally biased region" description="Basic and acidic residues" evidence="1">
    <location>
        <begin position="250"/>
        <end position="287"/>
    </location>
</feature>
<organism evidence="2 3">
    <name type="scientific">Fusarium albosuccineum</name>
    <dbReference type="NCBI Taxonomy" id="1237068"/>
    <lineage>
        <taxon>Eukaryota</taxon>
        <taxon>Fungi</taxon>
        <taxon>Dikarya</taxon>
        <taxon>Ascomycota</taxon>
        <taxon>Pezizomycotina</taxon>
        <taxon>Sordariomycetes</taxon>
        <taxon>Hypocreomycetidae</taxon>
        <taxon>Hypocreales</taxon>
        <taxon>Nectriaceae</taxon>
        <taxon>Fusarium</taxon>
        <taxon>Fusarium decemcellulare species complex</taxon>
    </lineage>
</organism>
<reference evidence="2 3" key="1">
    <citation type="submission" date="2020-01" db="EMBL/GenBank/DDBJ databases">
        <title>Identification and distribution of gene clusters putatively required for synthesis of sphingolipid metabolism inhibitors in phylogenetically diverse species of the filamentous fungus Fusarium.</title>
        <authorList>
            <person name="Kim H.-S."/>
            <person name="Busman M."/>
            <person name="Brown D.W."/>
            <person name="Divon H."/>
            <person name="Uhlig S."/>
            <person name="Proctor R.H."/>
        </authorList>
    </citation>
    <scope>NUCLEOTIDE SEQUENCE [LARGE SCALE GENOMIC DNA]</scope>
    <source>
        <strain evidence="2 3">NRRL 20459</strain>
    </source>
</reference>
<feature type="region of interest" description="Disordered" evidence="1">
    <location>
        <begin position="250"/>
        <end position="332"/>
    </location>
</feature>
<accession>A0A8H4PCZ2</accession>
<gene>
    <name evidence="2" type="ORF">FALBO_6874</name>
</gene>
<name>A0A8H4PCZ2_9HYPO</name>
<comment type="caution">
    <text evidence="2">The sequence shown here is derived from an EMBL/GenBank/DDBJ whole genome shotgun (WGS) entry which is preliminary data.</text>
</comment>
<evidence type="ECO:0000313" key="3">
    <source>
        <dbReference type="Proteomes" id="UP000554235"/>
    </source>
</evidence>
<dbReference type="AlphaFoldDB" id="A0A8H4PCZ2"/>
<protein>
    <submittedName>
        <fullName evidence="2">Uncharacterized protein</fullName>
    </submittedName>
</protein>
<dbReference type="Proteomes" id="UP000554235">
    <property type="component" value="Unassembled WGS sequence"/>
</dbReference>
<evidence type="ECO:0000256" key="1">
    <source>
        <dbReference type="SAM" id="MobiDB-lite"/>
    </source>
</evidence>
<evidence type="ECO:0000313" key="2">
    <source>
        <dbReference type="EMBL" id="KAF4466248.1"/>
    </source>
</evidence>
<sequence>MWPMNAPDRTQIPQRRCRALKQKPGPSVTDEFSVADFKLEKNGKQHHDGIASKLVDTFHKIEPNMYPSLAAQLARKLPEFMEITKENQLSSPKQHPLYNLMRGTGDSKEKRVTYPSWFFLATEPTTPSYSQSERIYRSFGCFNGRKSAAEAEPVAPLKIKSKSKSRSKAKSKSSALATKNTLPIETELQPIEANFVPMFASVTVLRVPPQADDQTIRYQKWLHDCSGTARMSAAEPIEQIRVAQIAIDERHESKPDPETTNNTDEHKVVEHEESWDKSDEFEGFPHEEEPDTTMTPEAAPDAEMTDHMSPIVKDEEESNTPDAAPYPYPTEI</sequence>
<keyword evidence="3" id="KW-1185">Reference proteome</keyword>
<proteinExistence type="predicted"/>